<protein>
    <recommendedName>
        <fullName evidence="3">Tetratricopeptide repeat-containing protein</fullName>
    </recommendedName>
</protein>
<dbReference type="Gene3D" id="1.25.40.10">
    <property type="entry name" value="Tetratricopeptide repeat domain"/>
    <property type="match status" value="2"/>
</dbReference>
<accession>A0ABQ3WSQ7</accession>
<sequence length="1006" mass="109728">MHSGRPMADRTPARQTNTARDSGTVFAVQDGDLHIHQRIGTHIIEELEFGPRPSLGGEQPSRLLNAENRVVVFTGRDHEIAELTGWRDDDAAVAVRLVHGGAGQGKTRLAYRFAELSRQAGWLVSRARHSRDVAVRPVEVPAGNAVVASARLLVLVDYAERWPLSDLLALIHDQRLHGGPALRILLLARPLDNWWHALTYRLSRSLGIHPDSVELSTLGASGEDARSAFEVARGCFAEALGVTEPEAEKAPTVEGSVLTIHMAALAHVLAVRDGDRPPVDPGELSAYLLRRERSHWQAMYDNDRRIGSSPQVLGRAVYVAALTRALDFPAAVGALRSTGVADSPADAARVIDDHAMCYPPHDPETRLEPLYPDRLAEDFVALQTPGHGVGGFSPDLWTAGVLNDLMTADPRTVGTALPLLVEAAARWPHLTERQLLPLLRQRPQLAVEAGTAALSALAAARVVPLDVLAAIESRLPAEPSPDLYAGIAAITERLAADLSRNAVDPVRAARVLQKLGWRLLDAGRVAQGVAMLIEATAATRLLYAEDRVTHAAQFELALRTLGRAHLRVENWAEAAGSLGAAVGLWSSESLGPALPPEEIATCLSELSLALWRTGETTSSLSTRHRAIAQLRRLVSTHPQYRIILIRALVQQAEQLRRDKRMAASLDALDEAVKLLRALAGSAEPGLEIDFAAALLGRARTLRSLDRLREAEPAAAGAVRVFRSHAGLDIAYDQDLAWALETLAGIHAALGWWSSALAAQENAIAIHRRLSRINPERYSPAQARELIDFARICHGAGLRYEDALIAVTEATALLGADAAGDRLRSVALTLTVDLLTAAGRHAEADEMRRRREPSAPPPKPRRKSLIGEPERRLGETLGGMSPGAARQRLEKLSYMEMAAALIVANPGLPWLRRLMVHLLPFVQLQIVEALVRYDELIDAPVLLEFVRRRVLRLHARHVALLLERARLPVAVAIYPRDDFDLRTEVLRELDGTRADQILRRLDLDPPG</sequence>
<organism evidence="2">
    <name type="scientific">Actinoplanes campanulatus</name>
    <dbReference type="NCBI Taxonomy" id="113559"/>
    <lineage>
        <taxon>Bacteria</taxon>
        <taxon>Bacillati</taxon>
        <taxon>Actinomycetota</taxon>
        <taxon>Actinomycetes</taxon>
        <taxon>Micromonosporales</taxon>
        <taxon>Micromonosporaceae</taxon>
        <taxon>Actinoplanes</taxon>
    </lineage>
</organism>
<dbReference type="InterPro" id="IPR011990">
    <property type="entry name" value="TPR-like_helical_dom_sf"/>
</dbReference>
<feature type="region of interest" description="Disordered" evidence="1">
    <location>
        <begin position="1"/>
        <end position="22"/>
    </location>
</feature>
<feature type="compositionally biased region" description="Basic and acidic residues" evidence="1">
    <location>
        <begin position="842"/>
        <end position="852"/>
    </location>
</feature>
<dbReference type="EMBL" id="BOMF01000126">
    <property type="protein sequence ID" value="GID49299.1"/>
    <property type="molecule type" value="Genomic_DNA"/>
</dbReference>
<dbReference type="SUPFAM" id="SSF48452">
    <property type="entry name" value="TPR-like"/>
    <property type="match status" value="2"/>
</dbReference>
<evidence type="ECO:0000313" key="2">
    <source>
        <dbReference type="EMBL" id="GID49299.1"/>
    </source>
</evidence>
<gene>
    <name evidence="2" type="ORF">Aca07nite_65740</name>
</gene>
<feature type="region of interest" description="Disordered" evidence="1">
    <location>
        <begin position="842"/>
        <end position="879"/>
    </location>
</feature>
<name>A0ABQ3WSQ7_9ACTN</name>
<comment type="caution">
    <text evidence="2">The sequence shown here is derived from an EMBL/GenBank/DDBJ whole genome shotgun (WGS) entry which is preliminary data.</text>
</comment>
<proteinExistence type="predicted"/>
<evidence type="ECO:0008006" key="3">
    <source>
        <dbReference type="Google" id="ProtNLM"/>
    </source>
</evidence>
<evidence type="ECO:0000256" key="1">
    <source>
        <dbReference type="SAM" id="MobiDB-lite"/>
    </source>
</evidence>
<reference evidence="2" key="1">
    <citation type="submission" date="2021-01" db="EMBL/GenBank/DDBJ databases">
        <title>Whole genome shotgun sequence of Actinoplanes capillaceus NBRC 16408.</title>
        <authorList>
            <person name="Komaki H."/>
            <person name="Tamura T."/>
        </authorList>
    </citation>
    <scope>NUCLEOTIDE SEQUENCE [LARGE SCALE GENOMIC DNA]</scope>
    <source>
        <strain evidence="2">NBRC 16408</strain>
    </source>
</reference>